<keyword evidence="6" id="KW-1185">Reference proteome</keyword>
<keyword evidence="2 4" id="KW-0831">Ubiquinone biosynthesis</keyword>
<dbReference type="UniPathway" id="UPA00232"/>
<comment type="catalytic activity">
    <reaction evidence="4">
        <text>chorismate = 4-hydroxybenzoate + pyruvate</text>
        <dbReference type="Rhea" id="RHEA:16505"/>
        <dbReference type="ChEBI" id="CHEBI:15361"/>
        <dbReference type="ChEBI" id="CHEBI:17879"/>
        <dbReference type="ChEBI" id="CHEBI:29748"/>
        <dbReference type="EC" id="4.1.3.40"/>
    </reaction>
</comment>
<sequence length="185" mass="20514">MLNPWQNDAPALRPVLQRLLLEPGSFTAALRSRLGDIAVRPLSEGWSTARGEEALALQMMGVRQAFVREVLLVGEQQQWVFARSVIPAASLRGPNRELTKLGTQALGSLLFAGEGQRTNLEFCRLTARQPLAARLRAHGIVFSQGLPARRSVFLYRRMPLLVQEVLLPDLIYWGNHVAPMANPLG</sequence>
<keyword evidence="3 4" id="KW-0456">Lyase</keyword>
<comment type="subcellular location">
    <subcellularLocation>
        <location evidence="4">Cytoplasm</location>
    </subcellularLocation>
</comment>
<dbReference type="InterPro" id="IPR007440">
    <property type="entry name" value="Chorismate--pyruvate_lyase"/>
</dbReference>
<evidence type="ECO:0000256" key="3">
    <source>
        <dbReference type="ARBA" id="ARBA00023239"/>
    </source>
</evidence>
<comment type="function">
    <text evidence="4">Removes the pyruvyl group from chorismate, with concomitant aromatization of the ring, to provide 4-hydroxybenzoate (4HB) for the ubiquinone pathway.</text>
</comment>
<feature type="binding site" evidence="4">
    <location>
        <position position="106"/>
    </location>
    <ligand>
        <name>substrate</name>
    </ligand>
</feature>
<dbReference type="InterPro" id="IPR028978">
    <property type="entry name" value="Chorismate_lyase_/UTRA_dom_sf"/>
</dbReference>
<dbReference type="EC" id="4.1.3.40" evidence="4"/>
<evidence type="ECO:0000256" key="4">
    <source>
        <dbReference type="HAMAP-Rule" id="MF_01632"/>
    </source>
</evidence>
<dbReference type="OrthoDB" id="9789493at2"/>
<name>A0A4R6ULI5_9GAMM</name>
<feature type="binding site" evidence="4">
    <location>
        <position position="68"/>
    </location>
    <ligand>
        <name>substrate</name>
    </ligand>
</feature>
<dbReference type="GO" id="GO:0006744">
    <property type="term" value="P:ubiquinone biosynthetic process"/>
    <property type="evidence" value="ECO:0007669"/>
    <property type="project" value="UniProtKB-UniRule"/>
</dbReference>
<dbReference type="HAMAP" id="MF_01632">
    <property type="entry name" value="UbiC"/>
    <property type="match status" value="1"/>
</dbReference>
<keyword evidence="1 4" id="KW-0963">Cytoplasm</keyword>
<comment type="similarity">
    <text evidence="4">Belongs to the UbiC family.</text>
</comment>
<dbReference type="AlphaFoldDB" id="A0A4R6ULI5"/>
<dbReference type="EMBL" id="SNYM01000010">
    <property type="protein sequence ID" value="TDQ47502.1"/>
    <property type="molecule type" value="Genomic_DNA"/>
</dbReference>
<keyword evidence="4" id="KW-0670">Pyruvate</keyword>
<evidence type="ECO:0000256" key="2">
    <source>
        <dbReference type="ARBA" id="ARBA00022688"/>
    </source>
</evidence>
<dbReference type="RefSeq" id="WP_133591162.1">
    <property type="nucleotide sequence ID" value="NZ_CP037953.1"/>
</dbReference>
<evidence type="ECO:0000256" key="1">
    <source>
        <dbReference type="ARBA" id="ARBA00022490"/>
    </source>
</evidence>
<comment type="pathway">
    <text evidence="4">Cofactor biosynthesis; ubiquinone biosynthesis.</text>
</comment>
<dbReference type="GO" id="GO:0005829">
    <property type="term" value="C:cytosol"/>
    <property type="evidence" value="ECO:0007669"/>
    <property type="project" value="TreeGrafter"/>
</dbReference>
<accession>A0A4R6ULI5</accession>
<dbReference type="GO" id="GO:0042866">
    <property type="term" value="P:pyruvate biosynthetic process"/>
    <property type="evidence" value="ECO:0007669"/>
    <property type="project" value="UniProtKB-UniRule"/>
</dbReference>
<dbReference type="SUPFAM" id="SSF64288">
    <property type="entry name" value="Chorismate lyase-like"/>
    <property type="match status" value="1"/>
</dbReference>
<evidence type="ECO:0000313" key="5">
    <source>
        <dbReference type="EMBL" id="TDQ47502.1"/>
    </source>
</evidence>
<dbReference type="GO" id="GO:0008813">
    <property type="term" value="F:chorismate lyase activity"/>
    <property type="evidence" value="ECO:0007669"/>
    <property type="project" value="UniProtKB-UniRule"/>
</dbReference>
<reference evidence="5 6" key="1">
    <citation type="submission" date="2019-03" db="EMBL/GenBank/DDBJ databases">
        <title>Genomic Encyclopedia of Type Strains, Phase IV (KMG-IV): sequencing the most valuable type-strain genomes for metagenomic binning, comparative biology and taxonomic classification.</title>
        <authorList>
            <person name="Goeker M."/>
        </authorList>
    </citation>
    <scope>NUCLEOTIDE SEQUENCE [LARGE SCALE GENOMIC DNA]</scope>
    <source>
        <strain evidence="5 6">DSM 103792</strain>
    </source>
</reference>
<proteinExistence type="inferred from homology"/>
<evidence type="ECO:0000313" key="6">
    <source>
        <dbReference type="Proteomes" id="UP000295375"/>
    </source>
</evidence>
<dbReference type="Pfam" id="PF04345">
    <property type="entry name" value="Chor_lyase"/>
    <property type="match status" value="1"/>
</dbReference>
<dbReference type="Proteomes" id="UP000295375">
    <property type="component" value="Unassembled WGS sequence"/>
</dbReference>
<comment type="caution">
    <text evidence="5">The sequence shown here is derived from an EMBL/GenBank/DDBJ whole genome shotgun (WGS) entry which is preliminary data.</text>
</comment>
<dbReference type="Gene3D" id="3.40.1410.10">
    <property type="entry name" value="Chorismate lyase-like"/>
    <property type="match status" value="1"/>
</dbReference>
<dbReference type="PANTHER" id="PTHR38683:SF1">
    <property type="entry name" value="CHORISMATE PYRUVATE-LYASE"/>
    <property type="match status" value="1"/>
</dbReference>
<protein>
    <recommendedName>
        <fullName evidence="4">Probable chorismate pyruvate-lyase</fullName>
        <shortName evidence="4">CL</shortName>
        <shortName evidence="4">CPL</shortName>
        <ecNumber evidence="4">4.1.3.40</ecNumber>
    </recommendedName>
</protein>
<comment type="caution">
    <text evidence="4">Lacks conserved residue(s) required for the propagation of feature annotation.</text>
</comment>
<dbReference type="PANTHER" id="PTHR38683">
    <property type="entry name" value="CHORISMATE PYRUVATE-LYASE"/>
    <property type="match status" value="1"/>
</dbReference>
<feature type="binding site" evidence="4">
    <location>
        <position position="164"/>
    </location>
    <ligand>
        <name>substrate</name>
    </ligand>
</feature>
<organism evidence="5 6">
    <name type="scientific">Permianibacter aggregans</name>
    <dbReference type="NCBI Taxonomy" id="1510150"/>
    <lineage>
        <taxon>Bacteria</taxon>
        <taxon>Pseudomonadati</taxon>
        <taxon>Pseudomonadota</taxon>
        <taxon>Gammaproteobacteria</taxon>
        <taxon>Pseudomonadales</taxon>
        <taxon>Pseudomonadaceae</taxon>
        <taxon>Permianibacter</taxon>
    </lineage>
</organism>
<gene>
    <name evidence="4" type="primary">ubiC</name>
    <name evidence="5" type="ORF">EV696_11094</name>
</gene>